<dbReference type="InterPro" id="IPR020904">
    <property type="entry name" value="Sc_DH/Rdtase_CS"/>
</dbReference>
<organism evidence="4 5">
    <name type="scientific">Strongylus vulgaris</name>
    <name type="common">Blood worm</name>
    <dbReference type="NCBI Taxonomy" id="40348"/>
    <lineage>
        <taxon>Eukaryota</taxon>
        <taxon>Metazoa</taxon>
        <taxon>Ecdysozoa</taxon>
        <taxon>Nematoda</taxon>
        <taxon>Chromadorea</taxon>
        <taxon>Rhabditida</taxon>
        <taxon>Rhabditina</taxon>
        <taxon>Rhabditomorpha</taxon>
        <taxon>Strongyloidea</taxon>
        <taxon>Strongylidae</taxon>
        <taxon>Strongylus</taxon>
    </lineage>
</organism>
<keyword evidence="1" id="KW-0560">Oxidoreductase</keyword>
<dbReference type="PRINTS" id="PR00080">
    <property type="entry name" value="SDRFAMILY"/>
</dbReference>
<dbReference type="Gene3D" id="3.40.50.720">
    <property type="entry name" value="NAD(P)-binding Rossmann-like Domain"/>
    <property type="match status" value="2"/>
</dbReference>
<evidence type="ECO:0000313" key="5">
    <source>
        <dbReference type="Proteomes" id="UP000270094"/>
    </source>
</evidence>
<feature type="transmembrane region" description="Helical" evidence="3">
    <location>
        <begin position="84"/>
        <end position="104"/>
    </location>
</feature>
<reference evidence="4 5" key="1">
    <citation type="submission" date="2018-11" db="EMBL/GenBank/DDBJ databases">
        <authorList>
            <consortium name="Pathogen Informatics"/>
        </authorList>
    </citation>
    <scope>NUCLEOTIDE SEQUENCE [LARGE SCALE GENOMIC DNA]</scope>
</reference>
<dbReference type="Proteomes" id="UP000270094">
    <property type="component" value="Unassembled WGS sequence"/>
</dbReference>
<comment type="similarity">
    <text evidence="2">Belongs to the short-chain dehydrogenases/reductases (SDR) family.</text>
</comment>
<sequence length="387" mass="41116">MTRFQGKVVIVTGSSSGIGAAAAVLFAKEGAKVTITGRKQSGLEATKKAILEAGANEDDVNVVIADVTDGLGREQIISSTIQKFGHLDILVSYLFCCTFLLIVINQNWSSRTKDITFFIIQSLGSSSGIGAAAAVLFAKEGAKVTITGRKQSGLEATKKAILEAGANEDDVNVVIADVTDGLGREQIISSTIQKFGHLDILVNNAGAAFRTEDGLIGLDAGTDMLEKTMKVNNAGAAFRTEDGLIGLDASTDMLEKTMKVNVYSVVDLTKLARPHLIKSKGEIVNVSSIAGQPISYAMTAYYAMSKSALDQLMRALAIDLIGEGVRVNSVSPGVVVTRFTQNVGLSDEGAEQVRQIKKDVLNYSFLTIFVRIRAKKGSTIPLLTNFT</sequence>
<keyword evidence="5" id="KW-1185">Reference proteome</keyword>
<dbReference type="PANTHER" id="PTHR44115:SF4">
    <property type="entry name" value="OXIDOREDUCTASE"/>
    <property type="match status" value="1"/>
</dbReference>
<dbReference type="EMBL" id="UYYB01101656">
    <property type="protein sequence ID" value="VDM78350.1"/>
    <property type="molecule type" value="Genomic_DNA"/>
</dbReference>
<dbReference type="PROSITE" id="PS00061">
    <property type="entry name" value="ADH_SHORT"/>
    <property type="match status" value="1"/>
</dbReference>
<dbReference type="GO" id="GO:0016491">
    <property type="term" value="F:oxidoreductase activity"/>
    <property type="evidence" value="ECO:0007669"/>
    <property type="project" value="UniProtKB-KW"/>
</dbReference>
<keyword evidence="3" id="KW-1133">Transmembrane helix</keyword>
<dbReference type="PANTHER" id="PTHR44115">
    <property type="entry name" value="PROTEIN CBG09704"/>
    <property type="match status" value="1"/>
</dbReference>
<name>A0A3P7IYU6_STRVU</name>
<proteinExistence type="inferred from homology"/>
<keyword evidence="3" id="KW-0472">Membrane</keyword>
<gene>
    <name evidence="4" type="ORF">SVUK_LOCUS13348</name>
</gene>
<feature type="transmembrane region" description="Helical" evidence="3">
    <location>
        <begin position="116"/>
        <end position="138"/>
    </location>
</feature>
<evidence type="ECO:0000313" key="4">
    <source>
        <dbReference type="EMBL" id="VDM78350.1"/>
    </source>
</evidence>
<dbReference type="InterPro" id="IPR002347">
    <property type="entry name" value="SDR_fam"/>
</dbReference>
<dbReference type="InterPro" id="IPR036291">
    <property type="entry name" value="NAD(P)-bd_dom_sf"/>
</dbReference>
<dbReference type="Pfam" id="PF13561">
    <property type="entry name" value="adh_short_C2"/>
    <property type="match status" value="1"/>
</dbReference>
<evidence type="ECO:0000256" key="3">
    <source>
        <dbReference type="SAM" id="Phobius"/>
    </source>
</evidence>
<dbReference type="AlphaFoldDB" id="A0A3P7IYU6"/>
<evidence type="ECO:0000256" key="2">
    <source>
        <dbReference type="RuleBase" id="RU000363"/>
    </source>
</evidence>
<protein>
    <submittedName>
        <fullName evidence="4">Uncharacterized protein</fullName>
    </submittedName>
</protein>
<dbReference type="OrthoDB" id="47007at2759"/>
<dbReference type="SUPFAM" id="SSF51735">
    <property type="entry name" value="NAD(P)-binding Rossmann-fold domains"/>
    <property type="match status" value="2"/>
</dbReference>
<dbReference type="PRINTS" id="PR00081">
    <property type="entry name" value="GDHRDH"/>
</dbReference>
<keyword evidence="3" id="KW-0812">Transmembrane</keyword>
<evidence type="ECO:0000256" key="1">
    <source>
        <dbReference type="ARBA" id="ARBA00023002"/>
    </source>
</evidence>
<accession>A0A3P7IYU6</accession>
<dbReference type="Pfam" id="PF00106">
    <property type="entry name" value="adh_short"/>
    <property type="match status" value="1"/>
</dbReference>